<dbReference type="Pfam" id="PF04229">
    <property type="entry name" value="GrpB"/>
    <property type="match status" value="1"/>
</dbReference>
<dbReference type="InterPro" id="IPR007344">
    <property type="entry name" value="GrpB/CoaE"/>
</dbReference>
<evidence type="ECO:0000313" key="1">
    <source>
        <dbReference type="EMBL" id="MEW9265763.1"/>
    </source>
</evidence>
<dbReference type="EMBL" id="JBFNQN010000008">
    <property type="protein sequence ID" value="MEW9265763.1"/>
    <property type="molecule type" value="Genomic_DNA"/>
</dbReference>
<evidence type="ECO:0000313" key="2">
    <source>
        <dbReference type="Proteomes" id="UP001555826"/>
    </source>
</evidence>
<dbReference type="PANTHER" id="PTHR34822:SF1">
    <property type="entry name" value="GRPB FAMILY PROTEIN"/>
    <property type="match status" value="1"/>
</dbReference>
<comment type="caution">
    <text evidence="1">The sequence shown here is derived from an EMBL/GenBank/DDBJ whole genome shotgun (WGS) entry which is preliminary data.</text>
</comment>
<protein>
    <submittedName>
        <fullName evidence="1">GrpB family protein</fullName>
    </submittedName>
</protein>
<sequence>MDLGLRDGEVRVVLHEEGWAREGRREAARVLAAGAPWVLRVEHVGSTAVPGLAAKPVVDLAVAVRDLADAEALAPSMAGLGYDFPGDVGIPDDLVFGRARGFRTHLLHVVVDEGPRWRAYLGFREALRGSASLRAEYTALKSALAAAHGADRAAYTAAKAGFVERVLRG</sequence>
<reference evidence="1 2" key="1">
    <citation type="submission" date="2024-07" db="EMBL/GenBank/DDBJ databases">
        <authorList>
            <person name="Thanompreechachai J."/>
            <person name="Duangmal K."/>
        </authorList>
    </citation>
    <scope>NUCLEOTIDE SEQUENCE [LARGE SCALE GENOMIC DNA]</scope>
    <source>
        <strain evidence="1 2">KCTC 19886</strain>
    </source>
</reference>
<dbReference type="Proteomes" id="UP001555826">
    <property type="component" value="Unassembled WGS sequence"/>
</dbReference>
<dbReference type="Gene3D" id="3.30.460.10">
    <property type="entry name" value="Beta Polymerase, domain 2"/>
    <property type="match status" value="1"/>
</dbReference>
<accession>A0ABV3P8S2</accession>
<dbReference type="SUPFAM" id="SSF81301">
    <property type="entry name" value="Nucleotidyltransferase"/>
    <property type="match status" value="1"/>
</dbReference>
<organism evidence="1 2">
    <name type="scientific">Kineococcus endophyticus</name>
    <dbReference type="NCBI Taxonomy" id="1181883"/>
    <lineage>
        <taxon>Bacteria</taxon>
        <taxon>Bacillati</taxon>
        <taxon>Actinomycetota</taxon>
        <taxon>Actinomycetes</taxon>
        <taxon>Kineosporiales</taxon>
        <taxon>Kineosporiaceae</taxon>
        <taxon>Kineococcus</taxon>
    </lineage>
</organism>
<proteinExistence type="predicted"/>
<gene>
    <name evidence="1" type="ORF">AB1207_13480</name>
</gene>
<name>A0ABV3P8S2_9ACTN</name>
<keyword evidence="2" id="KW-1185">Reference proteome</keyword>
<dbReference type="RefSeq" id="WP_367638887.1">
    <property type="nucleotide sequence ID" value="NZ_JBFNQN010000008.1"/>
</dbReference>
<dbReference type="InterPro" id="IPR043519">
    <property type="entry name" value="NT_sf"/>
</dbReference>
<dbReference type="PANTHER" id="PTHR34822">
    <property type="entry name" value="GRPB DOMAIN PROTEIN (AFU_ORTHOLOGUE AFUA_1G01530)"/>
    <property type="match status" value="1"/>
</dbReference>